<organism evidence="3 4">
    <name type="scientific">Fusarium longipes</name>
    <dbReference type="NCBI Taxonomy" id="694270"/>
    <lineage>
        <taxon>Eukaryota</taxon>
        <taxon>Fungi</taxon>
        <taxon>Dikarya</taxon>
        <taxon>Ascomycota</taxon>
        <taxon>Pezizomycotina</taxon>
        <taxon>Sordariomycetes</taxon>
        <taxon>Hypocreomycetidae</taxon>
        <taxon>Hypocreales</taxon>
        <taxon>Nectriaceae</taxon>
        <taxon>Fusarium</taxon>
    </lineage>
</organism>
<evidence type="ECO:0000313" key="4">
    <source>
        <dbReference type="Proteomes" id="UP000266234"/>
    </source>
</evidence>
<feature type="region of interest" description="Disordered" evidence="1">
    <location>
        <begin position="144"/>
        <end position="163"/>
    </location>
</feature>
<keyword evidence="4" id="KW-1185">Reference proteome</keyword>
<comment type="caution">
    <text evidence="3">The sequence shown here is derived from an EMBL/GenBank/DDBJ whole genome shotgun (WGS) entry which is preliminary data.</text>
</comment>
<accession>A0A395RST6</accession>
<evidence type="ECO:0000313" key="3">
    <source>
        <dbReference type="EMBL" id="RGP63218.1"/>
    </source>
</evidence>
<dbReference type="Proteomes" id="UP000266234">
    <property type="component" value="Unassembled WGS sequence"/>
</dbReference>
<dbReference type="EMBL" id="PXOG01000275">
    <property type="protein sequence ID" value="RGP63218.1"/>
    <property type="molecule type" value="Genomic_DNA"/>
</dbReference>
<gene>
    <name evidence="3" type="ORF">FLONG3_9973</name>
</gene>
<keyword evidence="2" id="KW-0732">Signal</keyword>
<sequence>MKLLHLLPFIAGLSLAANLDVWDLDESCAPHRDALTKAYNDAELMAVKSQGDLETLLDGRPKFSKQDANKVSNWDRIARAVTNTFGFVPDKGGHNPNEEHYSNVMYVFDRMEKTLHQGIMVPENGYGGLKPMILCDQDKFKWVGKDDTDPNDPEKRPLGESRANEIKDSAGAWVYTNRYLAQAEKTSVGFCDAAENFAVTMTRFDFIIFCPKSFTTEVARSPSAVDAKDTVKVGDRLNRFGHTNLSRVMVHELAHWFGGAGKGGPGYREVPDQRAVSKDGDLVYWDPAAKRYTTDASTPNKKIIRTYDYLWVSNLARWHIGETAGNTGPSKSTFTAEAYAIFAMMSYMDNFDWADDGKAKHLTEEVPYEDLPNNKKARLGRGFNPFF</sequence>
<reference evidence="3" key="1">
    <citation type="journal article" date="2018" name="PLoS Pathog.">
        <title>Evolution of structural diversity of trichothecenes, a family of toxins produced by plant pathogenic and entomopathogenic fungi.</title>
        <authorList>
            <person name="Proctor R.H."/>
            <person name="McCormick S.P."/>
            <person name="Kim H.S."/>
            <person name="Cardoza R.E."/>
            <person name="Stanley A.M."/>
            <person name="Lindo L."/>
            <person name="Kelly A."/>
            <person name="Brown D.W."/>
            <person name="Lee T."/>
            <person name="Vaughan M.M."/>
            <person name="Alexander N.J."/>
            <person name="Busman M."/>
            <person name="Gutierrez S."/>
        </authorList>
    </citation>
    <scope>NUCLEOTIDE SEQUENCE [LARGE SCALE GENOMIC DNA]</scope>
    <source>
        <strain evidence="3">NRRL 20695</strain>
    </source>
</reference>
<feature type="chain" id="PRO_5017191617" description="Metalloprotease" evidence="2">
    <location>
        <begin position="17"/>
        <end position="387"/>
    </location>
</feature>
<proteinExistence type="predicted"/>
<evidence type="ECO:0000256" key="1">
    <source>
        <dbReference type="SAM" id="MobiDB-lite"/>
    </source>
</evidence>
<evidence type="ECO:0000256" key="2">
    <source>
        <dbReference type="SAM" id="SignalP"/>
    </source>
</evidence>
<protein>
    <recommendedName>
        <fullName evidence="5">Metalloprotease</fullName>
    </recommendedName>
</protein>
<evidence type="ECO:0008006" key="5">
    <source>
        <dbReference type="Google" id="ProtNLM"/>
    </source>
</evidence>
<dbReference type="AlphaFoldDB" id="A0A395RST6"/>
<name>A0A395RST6_9HYPO</name>
<dbReference type="OrthoDB" id="5039373at2759"/>
<feature type="signal peptide" evidence="2">
    <location>
        <begin position="1"/>
        <end position="16"/>
    </location>
</feature>